<feature type="compositionally biased region" description="Pro residues" evidence="1">
    <location>
        <begin position="24"/>
        <end position="35"/>
    </location>
</feature>
<protein>
    <submittedName>
        <fullName evidence="2">Uncharacterized protein</fullName>
    </submittedName>
</protein>
<gene>
    <name evidence="2" type="ORF">O181_014380</name>
</gene>
<name>A0A9Q3C0U9_9BASI</name>
<evidence type="ECO:0000313" key="2">
    <source>
        <dbReference type="EMBL" id="MBW0474665.1"/>
    </source>
</evidence>
<sequence>MGPLGPFWPNSNEAKRGQGGSPSAPKPQVGPPEPVFAPKWPKTTSGPPVGHYSAHGLWQSPEATRSAPSKDSSQFQGKNFPFSIHPVLKHPGVVHIWYNIPLCTIFAQQSNGDIFRTQLHDFKSSTQSITNFKKRIFQLFQFGNSLVATRRPFKDHNHLALKGLGCHFLISTILRAILRGYKSFQSLSRHQVLSIPWTTQLVDTGSNQASFMALSQFIFHCGNSVTQFNFQDFQNCIGPIKTIQPDDSSSRISLSAFHIY</sequence>
<keyword evidence="3" id="KW-1185">Reference proteome</keyword>
<proteinExistence type="predicted"/>
<evidence type="ECO:0000313" key="3">
    <source>
        <dbReference type="Proteomes" id="UP000765509"/>
    </source>
</evidence>
<comment type="caution">
    <text evidence="2">The sequence shown here is derived from an EMBL/GenBank/DDBJ whole genome shotgun (WGS) entry which is preliminary data.</text>
</comment>
<organism evidence="2 3">
    <name type="scientific">Austropuccinia psidii MF-1</name>
    <dbReference type="NCBI Taxonomy" id="1389203"/>
    <lineage>
        <taxon>Eukaryota</taxon>
        <taxon>Fungi</taxon>
        <taxon>Dikarya</taxon>
        <taxon>Basidiomycota</taxon>
        <taxon>Pucciniomycotina</taxon>
        <taxon>Pucciniomycetes</taxon>
        <taxon>Pucciniales</taxon>
        <taxon>Sphaerophragmiaceae</taxon>
        <taxon>Austropuccinia</taxon>
    </lineage>
</organism>
<dbReference type="EMBL" id="AVOT02003820">
    <property type="protein sequence ID" value="MBW0474665.1"/>
    <property type="molecule type" value="Genomic_DNA"/>
</dbReference>
<dbReference type="Proteomes" id="UP000765509">
    <property type="component" value="Unassembled WGS sequence"/>
</dbReference>
<accession>A0A9Q3C0U9</accession>
<reference evidence="2" key="1">
    <citation type="submission" date="2021-03" db="EMBL/GenBank/DDBJ databases">
        <title>Draft genome sequence of rust myrtle Austropuccinia psidii MF-1, a brazilian biotype.</title>
        <authorList>
            <person name="Quecine M.C."/>
            <person name="Pachon D.M.R."/>
            <person name="Bonatelli M.L."/>
            <person name="Correr F.H."/>
            <person name="Franceschini L.M."/>
            <person name="Leite T.F."/>
            <person name="Margarido G.R.A."/>
            <person name="Almeida C.A."/>
            <person name="Ferrarezi J.A."/>
            <person name="Labate C.A."/>
        </authorList>
    </citation>
    <scope>NUCLEOTIDE SEQUENCE</scope>
    <source>
        <strain evidence="2">MF-1</strain>
    </source>
</reference>
<evidence type="ECO:0000256" key="1">
    <source>
        <dbReference type="SAM" id="MobiDB-lite"/>
    </source>
</evidence>
<dbReference type="AlphaFoldDB" id="A0A9Q3C0U9"/>
<feature type="region of interest" description="Disordered" evidence="1">
    <location>
        <begin position="1"/>
        <end position="55"/>
    </location>
</feature>